<keyword evidence="1" id="KW-0472">Membrane</keyword>
<proteinExistence type="predicted"/>
<evidence type="ECO:0000256" key="1">
    <source>
        <dbReference type="SAM" id="Phobius"/>
    </source>
</evidence>
<dbReference type="EMBL" id="UINC01015285">
    <property type="protein sequence ID" value="SVA64481.1"/>
    <property type="molecule type" value="Genomic_DNA"/>
</dbReference>
<keyword evidence="1" id="KW-1133">Transmembrane helix</keyword>
<feature type="transmembrane region" description="Helical" evidence="1">
    <location>
        <begin position="71"/>
        <end position="93"/>
    </location>
</feature>
<dbReference type="AlphaFoldDB" id="A0A381XJ35"/>
<feature type="transmembrane region" description="Helical" evidence="1">
    <location>
        <begin position="39"/>
        <end position="59"/>
    </location>
</feature>
<reference evidence="2" key="1">
    <citation type="submission" date="2018-05" db="EMBL/GenBank/DDBJ databases">
        <authorList>
            <person name="Lanie J.A."/>
            <person name="Ng W.-L."/>
            <person name="Kazmierczak K.M."/>
            <person name="Andrzejewski T.M."/>
            <person name="Davidsen T.M."/>
            <person name="Wayne K.J."/>
            <person name="Tettelin H."/>
            <person name="Glass J.I."/>
            <person name="Rusch D."/>
            <person name="Podicherti R."/>
            <person name="Tsui H.-C.T."/>
            <person name="Winkler M.E."/>
        </authorList>
    </citation>
    <scope>NUCLEOTIDE SEQUENCE</scope>
</reference>
<gene>
    <name evidence="2" type="ORF">METZ01_LOCUS117335</name>
</gene>
<name>A0A381XJ35_9ZZZZ</name>
<feature type="non-terminal residue" evidence="2">
    <location>
        <position position="102"/>
    </location>
</feature>
<protein>
    <recommendedName>
        <fullName evidence="3">EamA domain-containing protein</fullName>
    </recommendedName>
</protein>
<organism evidence="2">
    <name type="scientific">marine metagenome</name>
    <dbReference type="NCBI Taxonomy" id="408172"/>
    <lineage>
        <taxon>unclassified sequences</taxon>
        <taxon>metagenomes</taxon>
        <taxon>ecological metagenomes</taxon>
    </lineage>
</organism>
<sequence>MSKRMKYKTGVIFVLFAGLFWSLFGVVIRQIQTANAWQILFYRCTSLFFLITLFLLIRYKAEFQKVIFSSLRSDILGGIGLLFALVGSVISVLNTTVANTLF</sequence>
<accession>A0A381XJ35</accession>
<keyword evidence="1" id="KW-0812">Transmembrane</keyword>
<evidence type="ECO:0000313" key="2">
    <source>
        <dbReference type="EMBL" id="SVA64481.1"/>
    </source>
</evidence>
<evidence type="ECO:0008006" key="3">
    <source>
        <dbReference type="Google" id="ProtNLM"/>
    </source>
</evidence>